<dbReference type="AlphaFoldDB" id="A0A8T3BJP9"/>
<name>A0A8T3BJP9_DENNO</name>
<evidence type="ECO:0000256" key="1">
    <source>
        <dbReference type="SAM" id="MobiDB-lite"/>
    </source>
</evidence>
<organism evidence="2 3">
    <name type="scientific">Dendrobium nobile</name>
    <name type="common">Orchid</name>
    <dbReference type="NCBI Taxonomy" id="94219"/>
    <lineage>
        <taxon>Eukaryota</taxon>
        <taxon>Viridiplantae</taxon>
        <taxon>Streptophyta</taxon>
        <taxon>Embryophyta</taxon>
        <taxon>Tracheophyta</taxon>
        <taxon>Spermatophyta</taxon>
        <taxon>Magnoliopsida</taxon>
        <taxon>Liliopsida</taxon>
        <taxon>Asparagales</taxon>
        <taxon>Orchidaceae</taxon>
        <taxon>Epidendroideae</taxon>
        <taxon>Malaxideae</taxon>
        <taxon>Dendrobiinae</taxon>
        <taxon>Dendrobium</taxon>
    </lineage>
</organism>
<protein>
    <submittedName>
        <fullName evidence="2">Uncharacterized protein</fullName>
    </submittedName>
</protein>
<sequence length="52" mass="5097">MKDTARKLLHLLAIVLTAAVAVVAAFAGNATGGAPRSSAAGDERNPHGVAGT</sequence>
<evidence type="ECO:0000313" key="3">
    <source>
        <dbReference type="Proteomes" id="UP000829196"/>
    </source>
</evidence>
<keyword evidence="3" id="KW-1185">Reference proteome</keyword>
<feature type="region of interest" description="Disordered" evidence="1">
    <location>
        <begin position="32"/>
        <end position="52"/>
    </location>
</feature>
<comment type="caution">
    <text evidence="2">The sequence shown here is derived from an EMBL/GenBank/DDBJ whole genome shotgun (WGS) entry which is preliminary data.</text>
</comment>
<dbReference type="Proteomes" id="UP000829196">
    <property type="component" value="Unassembled WGS sequence"/>
</dbReference>
<evidence type="ECO:0000313" key="2">
    <source>
        <dbReference type="EMBL" id="KAI0511368.1"/>
    </source>
</evidence>
<accession>A0A8T3BJP9</accession>
<gene>
    <name evidence="2" type="ORF">KFK09_011998</name>
</gene>
<dbReference type="EMBL" id="JAGYWB010000009">
    <property type="protein sequence ID" value="KAI0511368.1"/>
    <property type="molecule type" value="Genomic_DNA"/>
</dbReference>
<proteinExistence type="predicted"/>
<reference evidence="2" key="1">
    <citation type="journal article" date="2022" name="Front. Genet.">
        <title>Chromosome-Scale Assembly of the Dendrobium nobile Genome Provides Insights Into the Molecular Mechanism of the Biosynthesis of the Medicinal Active Ingredient of Dendrobium.</title>
        <authorList>
            <person name="Xu Q."/>
            <person name="Niu S.-C."/>
            <person name="Li K.-L."/>
            <person name="Zheng P.-J."/>
            <person name="Zhang X.-J."/>
            <person name="Jia Y."/>
            <person name="Liu Y."/>
            <person name="Niu Y.-X."/>
            <person name="Yu L.-H."/>
            <person name="Chen D.-F."/>
            <person name="Zhang G.-Q."/>
        </authorList>
    </citation>
    <scope>NUCLEOTIDE SEQUENCE</scope>
    <source>
        <tissue evidence="2">Leaf</tissue>
    </source>
</reference>